<evidence type="ECO:0000313" key="2">
    <source>
        <dbReference type="Proteomes" id="UP001056120"/>
    </source>
</evidence>
<reference evidence="1 2" key="2">
    <citation type="journal article" date="2022" name="Mol. Ecol. Resour.">
        <title>The genomes of chicory, endive, great burdock and yacon provide insights into Asteraceae paleo-polyploidization history and plant inulin production.</title>
        <authorList>
            <person name="Fan W."/>
            <person name="Wang S."/>
            <person name="Wang H."/>
            <person name="Wang A."/>
            <person name="Jiang F."/>
            <person name="Liu H."/>
            <person name="Zhao H."/>
            <person name="Xu D."/>
            <person name="Zhang Y."/>
        </authorList>
    </citation>
    <scope>NUCLEOTIDE SEQUENCE [LARGE SCALE GENOMIC DNA]</scope>
    <source>
        <strain evidence="2">cv. Yunnan</strain>
        <tissue evidence="1">Leaves</tissue>
    </source>
</reference>
<reference evidence="2" key="1">
    <citation type="journal article" date="2022" name="Mol. Ecol. Resour.">
        <title>The genomes of chicory, endive, great burdock and yacon provide insights into Asteraceae palaeo-polyploidization history and plant inulin production.</title>
        <authorList>
            <person name="Fan W."/>
            <person name="Wang S."/>
            <person name="Wang H."/>
            <person name="Wang A."/>
            <person name="Jiang F."/>
            <person name="Liu H."/>
            <person name="Zhao H."/>
            <person name="Xu D."/>
            <person name="Zhang Y."/>
        </authorList>
    </citation>
    <scope>NUCLEOTIDE SEQUENCE [LARGE SCALE GENOMIC DNA]</scope>
    <source>
        <strain evidence="2">cv. Yunnan</strain>
    </source>
</reference>
<dbReference type="EMBL" id="CM042035">
    <property type="protein sequence ID" value="KAI3756421.1"/>
    <property type="molecule type" value="Genomic_DNA"/>
</dbReference>
<protein>
    <submittedName>
        <fullName evidence="1">Uncharacterized protein</fullName>
    </submittedName>
</protein>
<keyword evidence="2" id="KW-1185">Reference proteome</keyword>
<name>A0ACB9ECB6_9ASTR</name>
<proteinExistence type="predicted"/>
<evidence type="ECO:0000313" key="1">
    <source>
        <dbReference type="EMBL" id="KAI3756421.1"/>
    </source>
</evidence>
<gene>
    <name evidence="1" type="ORF">L1987_56241</name>
</gene>
<organism evidence="1 2">
    <name type="scientific">Smallanthus sonchifolius</name>
    <dbReference type="NCBI Taxonomy" id="185202"/>
    <lineage>
        <taxon>Eukaryota</taxon>
        <taxon>Viridiplantae</taxon>
        <taxon>Streptophyta</taxon>
        <taxon>Embryophyta</taxon>
        <taxon>Tracheophyta</taxon>
        <taxon>Spermatophyta</taxon>
        <taxon>Magnoliopsida</taxon>
        <taxon>eudicotyledons</taxon>
        <taxon>Gunneridae</taxon>
        <taxon>Pentapetalae</taxon>
        <taxon>asterids</taxon>
        <taxon>campanulids</taxon>
        <taxon>Asterales</taxon>
        <taxon>Asteraceae</taxon>
        <taxon>Asteroideae</taxon>
        <taxon>Heliantheae alliance</taxon>
        <taxon>Millerieae</taxon>
        <taxon>Smallanthus</taxon>
    </lineage>
</organism>
<dbReference type="Proteomes" id="UP001056120">
    <property type="component" value="Linkage Group LG18"/>
</dbReference>
<accession>A0ACB9ECB6</accession>
<comment type="caution">
    <text evidence="1">The sequence shown here is derived from an EMBL/GenBank/DDBJ whole genome shotgun (WGS) entry which is preliminary data.</text>
</comment>
<sequence length="107" mass="12563">MATVTTRTRGNPLFLARARSPASVISYRKFRRLMDEIELRERLIVICKSHHSSLIMLRGASNVRKLHMLGPNINMWNISFSFIHISNSSRRNFYLIEKAFLSQNWQL</sequence>